<proteinExistence type="predicted"/>
<name>A0A6B0V5V6_IXORI</name>
<reference evidence="2" key="1">
    <citation type="submission" date="2019-12" db="EMBL/GenBank/DDBJ databases">
        <title>An insight into the sialome of adult female Ixodes ricinus ticks feeding for 6 days.</title>
        <authorList>
            <person name="Perner J."/>
            <person name="Ribeiro J.M.C."/>
        </authorList>
    </citation>
    <scope>NUCLEOTIDE SEQUENCE</scope>
    <source>
        <strain evidence="2">Semi-engorged</strain>
        <tissue evidence="2">Salivary glands</tissue>
    </source>
</reference>
<dbReference type="AlphaFoldDB" id="A0A6B0V5V6"/>
<sequence length="224" mass="23914">MGAVHASAPVQAGLAQALVGISAVLAVLGYGKARGALALVKHPQVDANKRSWAADPVARIIGRTAVNQVAPLDHSRIFRTTLHRQIVLVQADVIHTSFLVVIVDDRHSGANILHVSPRNDVLLLHPHVLVGTVPVHQLVVTPTRASIQRQAGRRPMAQCPHCMPLTVVHPHPGQPQLTLVRSAAAVQVETEPQLLVPDLKDAVFPSMLAGDAEKLPMFLTGAEL</sequence>
<keyword evidence="1" id="KW-0812">Transmembrane</keyword>
<keyword evidence="1" id="KW-0472">Membrane</keyword>
<evidence type="ECO:0000313" key="2">
    <source>
        <dbReference type="EMBL" id="MXU96668.1"/>
    </source>
</evidence>
<protein>
    <submittedName>
        <fullName evidence="2">Putative secreted protein</fullName>
    </submittedName>
</protein>
<organism evidence="2">
    <name type="scientific">Ixodes ricinus</name>
    <name type="common">Common tick</name>
    <name type="synonym">Acarus ricinus</name>
    <dbReference type="NCBI Taxonomy" id="34613"/>
    <lineage>
        <taxon>Eukaryota</taxon>
        <taxon>Metazoa</taxon>
        <taxon>Ecdysozoa</taxon>
        <taxon>Arthropoda</taxon>
        <taxon>Chelicerata</taxon>
        <taxon>Arachnida</taxon>
        <taxon>Acari</taxon>
        <taxon>Parasitiformes</taxon>
        <taxon>Ixodida</taxon>
        <taxon>Ixodoidea</taxon>
        <taxon>Ixodidae</taxon>
        <taxon>Ixodinae</taxon>
        <taxon>Ixodes</taxon>
    </lineage>
</organism>
<feature type="transmembrane region" description="Helical" evidence="1">
    <location>
        <begin position="12"/>
        <end position="31"/>
    </location>
</feature>
<evidence type="ECO:0000256" key="1">
    <source>
        <dbReference type="SAM" id="Phobius"/>
    </source>
</evidence>
<keyword evidence="1" id="KW-1133">Transmembrane helix</keyword>
<accession>A0A6B0V5V6</accession>
<dbReference type="EMBL" id="GIFC01014585">
    <property type="protein sequence ID" value="MXU96668.1"/>
    <property type="molecule type" value="Transcribed_RNA"/>
</dbReference>